<name>A0A8S9A0J5_SORMA</name>
<evidence type="ECO:0000256" key="1">
    <source>
        <dbReference type="SAM" id="MobiDB-lite"/>
    </source>
</evidence>
<evidence type="ECO:0000313" key="3">
    <source>
        <dbReference type="Proteomes" id="UP000433876"/>
    </source>
</evidence>
<feature type="compositionally biased region" description="Basic residues" evidence="1">
    <location>
        <begin position="13"/>
        <end position="26"/>
    </location>
</feature>
<sequence length="174" mass="18807">MERHLLDAYRSSYKGHQKSRSRRPKYRSSLPLQSAPQFRRTHPSSRPISPVVFPVVLHRSNPSKWPPPSAPSRLSSPFLTASSSSASRPRPRLPPASSFPSPPLRTSTRPRSSLLAPVPSTRTASASPWASTLATASSSPSTAVPPSRSARRSTLSSATARSLPRSTSKFVDSA</sequence>
<feature type="compositionally biased region" description="Low complexity" evidence="1">
    <location>
        <begin position="95"/>
        <end position="115"/>
    </location>
</feature>
<dbReference type="VEuPathDB" id="FungiDB:SMAC_01809"/>
<proteinExistence type="predicted"/>
<organism evidence="2 3">
    <name type="scientific">Sordaria macrospora</name>
    <dbReference type="NCBI Taxonomy" id="5147"/>
    <lineage>
        <taxon>Eukaryota</taxon>
        <taxon>Fungi</taxon>
        <taxon>Dikarya</taxon>
        <taxon>Ascomycota</taxon>
        <taxon>Pezizomycotina</taxon>
        <taxon>Sordariomycetes</taxon>
        <taxon>Sordariomycetidae</taxon>
        <taxon>Sordariales</taxon>
        <taxon>Sordariaceae</taxon>
        <taxon>Sordaria</taxon>
    </lineage>
</organism>
<evidence type="ECO:0000313" key="2">
    <source>
        <dbReference type="EMBL" id="KAA8636504.1"/>
    </source>
</evidence>
<dbReference type="AlphaFoldDB" id="A0A8S9A0J5"/>
<protein>
    <submittedName>
        <fullName evidence="2">Uncharacterized protein</fullName>
    </submittedName>
</protein>
<dbReference type="EMBL" id="NMPR01000003">
    <property type="protein sequence ID" value="KAA8636504.1"/>
    <property type="molecule type" value="Genomic_DNA"/>
</dbReference>
<accession>A0A8S9A0J5</accession>
<reference evidence="2 3" key="1">
    <citation type="submission" date="2017-07" db="EMBL/GenBank/DDBJ databases">
        <title>Genome sequence of the Sordaria macrospora wild type strain R19027.</title>
        <authorList>
            <person name="Nowrousian M."/>
            <person name="Teichert I."/>
            <person name="Kueck U."/>
        </authorList>
    </citation>
    <scope>NUCLEOTIDE SEQUENCE [LARGE SCALE GENOMIC DNA]</scope>
    <source>
        <strain evidence="2 3">R19027</strain>
        <tissue evidence="2">Mycelium</tissue>
    </source>
</reference>
<comment type="caution">
    <text evidence="2">The sequence shown here is derived from an EMBL/GenBank/DDBJ whole genome shotgun (WGS) entry which is preliminary data.</text>
</comment>
<feature type="compositionally biased region" description="Low complexity" evidence="1">
    <location>
        <begin position="123"/>
        <end position="163"/>
    </location>
</feature>
<feature type="compositionally biased region" description="Polar residues" evidence="1">
    <location>
        <begin position="164"/>
        <end position="174"/>
    </location>
</feature>
<feature type="compositionally biased region" description="Low complexity" evidence="1">
    <location>
        <begin position="71"/>
        <end position="88"/>
    </location>
</feature>
<dbReference type="Proteomes" id="UP000433876">
    <property type="component" value="Unassembled WGS sequence"/>
</dbReference>
<feature type="region of interest" description="Disordered" evidence="1">
    <location>
        <begin position="1"/>
        <end position="174"/>
    </location>
</feature>
<gene>
    <name evidence="2" type="ORF">SMACR_01809</name>
</gene>